<feature type="compositionally biased region" description="Polar residues" evidence="1">
    <location>
        <begin position="288"/>
        <end position="298"/>
    </location>
</feature>
<feature type="region of interest" description="Disordered" evidence="1">
    <location>
        <begin position="871"/>
        <end position="906"/>
    </location>
</feature>
<feature type="compositionally biased region" description="Polar residues" evidence="1">
    <location>
        <begin position="164"/>
        <end position="175"/>
    </location>
</feature>
<feature type="compositionally biased region" description="Polar residues" evidence="1">
    <location>
        <begin position="184"/>
        <end position="199"/>
    </location>
</feature>
<feature type="compositionally biased region" description="Polar residues" evidence="1">
    <location>
        <begin position="448"/>
        <end position="464"/>
    </location>
</feature>
<evidence type="ECO:0000259" key="2">
    <source>
        <dbReference type="PROSITE" id="PS50812"/>
    </source>
</evidence>
<organism evidence="3 4">
    <name type="scientific">Trichobilharzia regenti</name>
    <name type="common">Nasal bird schistosome</name>
    <dbReference type="NCBI Taxonomy" id="157069"/>
    <lineage>
        <taxon>Eukaryota</taxon>
        <taxon>Metazoa</taxon>
        <taxon>Spiralia</taxon>
        <taxon>Lophotrochozoa</taxon>
        <taxon>Platyhelminthes</taxon>
        <taxon>Trematoda</taxon>
        <taxon>Digenea</taxon>
        <taxon>Strigeidida</taxon>
        <taxon>Schistosomatoidea</taxon>
        <taxon>Schistosomatidae</taxon>
        <taxon>Trichobilharzia</taxon>
    </lineage>
</organism>
<accession>A0AA85KRG1</accession>
<dbReference type="Gene3D" id="2.30.30.140">
    <property type="match status" value="1"/>
</dbReference>
<evidence type="ECO:0000256" key="1">
    <source>
        <dbReference type="SAM" id="MobiDB-lite"/>
    </source>
</evidence>
<feature type="compositionally biased region" description="Low complexity" evidence="1">
    <location>
        <begin position="548"/>
        <end position="574"/>
    </location>
</feature>
<feature type="region of interest" description="Disordered" evidence="1">
    <location>
        <begin position="698"/>
        <end position="749"/>
    </location>
</feature>
<feature type="compositionally biased region" description="Low complexity" evidence="1">
    <location>
        <begin position="465"/>
        <end position="479"/>
    </location>
</feature>
<feature type="compositionally biased region" description="Polar residues" evidence="1">
    <location>
        <begin position="589"/>
        <end position="630"/>
    </location>
</feature>
<sequence>MASSSSVEGVPITKGGEILVKVEDLAGGLISVKLVNGDKTFRGILLQEYAGKSNEYGTNPERIISAPVWPPLSGNSSGINLKTIPCSTERYSYKLEGQPSNLNVFQPDPTKRSHRNQPAPQLSRILRPRRFVCRKCKKAFHLEEQGTELSSTALNDQSDRRTSDSSAMNSDSEVNQYPLKSDNGEQSTSASFNGNSQSIRHVTPSIIPKLNEEFDVNLNDPSKTHIISSTETLPKSKKNLQSEQSSKISELSETKSTVLKKRKVDAVSEKQKLKKIKLGPQKPPEPVNSGSTVTSTITLDAPSEPILPVSTEEVKDVPTSSNSVPKPVVTDSPISQEQIRKNRIKAQYVSVASPFRFPFGKKSKISPAQTSGNLNAAGDTKVKSETNSTRKHSEKPEGNSVTSPKSSISSVRQNSRYRTRTQSNSASAVPDPSDLSSSVNDVEESPKTNEVSPQHTDSSQKDNNLCSLSPRLSGSLSVSSKEKHSTSVQPTPKASISGNSSVSNNTGTPTNEGNSSTQGRRKAFDYEKPKNRWMREARARRNQEERSSNSISSVTNHGTSSSTSTDTENSATTNIQSSSVSRLRIRSGDASNSNPNENASKSVGNMSSKVKLPNGSSNSRHTETGNSSLTDKCLDDSDVISAVSSHVSPCLTQSTDSTSLTLPVLKIKINRNRQPSGSSKNAPTHYEVVKTPIADAHSETASQISNEESHSHTHVDTFSSPVQKSDISCNGIRSPSPVHSSGSSKKGYTGENTIATGPLVKRCKLADDVVFRVGDLVWSKLSGWPYWPAQITSIQRIGSEVEPSSLEKEPVTKDSHEKISEQVCFVACLHWFAWHQVSYMPCDKLYHFLEHCKRFDNKKKRGVFRQAVNEAKQAAEKRQEIHSTDSESEWENEMECNTPHQEPVAEQPTEICVPDNSQQSIQVSQLESSVQSIPDMKHGEEAVITAELSAPLPPKVKKGKSKESKKRKSSLSSNTINSPTKVLCDESTTDECSHQHVASSSSKAPKSRSLCKRESKRKAQSILANNKISEDENSSPKEYGSSFTSSESNVRLKIILSKPKLKTTEINQEASNPIEIQNSCPPDSSDPVTPTVQSQIAEDPLRQTSESQLSEDNQKSFLTTADSQDFDRTFGATHSELLTQFPHVFPDLKVSGILSDTVDIPTFSEDESEEEDAGRLIIDPDVMASVNVPLSTNNHYMTETLKPEPDILREDLYSLSSNNLPYNRALPSHTFGNIHSYSQTPLATISDHSIKSFPAPAYPSDSFSHHSYDSSSYRTECLISKPVPAYPFPNQSTASLSRLPPPPHLTPSNVPIPNRTAYFQSSHLGGVPSTTTTAHSVPYITTEYSSL</sequence>
<reference evidence="3" key="1">
    <citation type="submission" date="2022-06" db="EMBL/GenBank/DDBJ databases">
        <authorList>
            <person name="Berger JAMES D."/>
            <person name="Berger JAMES D."/>
        </authorList>
    </citation>
    <scope>NUCLEOTIDE SEQUENCE [LARGE SCALE GENOMIC DNA]</scope>
</reference>
<feature type="region of interest" description="Disordered" evidence="1">
    <location>
        <begin position="99"/>
        <end position="123"/>
    </location>
</feature>
<feature type="compositionally biased region" description="Low complexity" evidence="1">
    <location>
        <begin position="734"/>
        <end position="747"/>
    </location>
</feature>
<feature type="region of interest" description="Disordered" evidence="1">
    <location>
        <begin position="357"/>
        <end position="631"/>
    </location>
</feature>
<feature type="compositionally biased region" description="Basic and acidic residues" evidence="1">
    <location>
        <begin position="522"/>
        <end position="547"/>
    </location>
</feature>
<feature type="compositionally biased region" description="Basic residues" evidence="1">
    <location>
        <begin position="1005"/>
        <end position="1019"/>
    </location>
</feature>
<feature type="domain" description="PWWP" evidence="2">
    <location>
        <begin position="773"/>
        <end position="851"/>
    </location>
</feature>
<dbReference type="InterPro" id="IPR000313">
    <property type="entry name" value="PWWP_dom"/>
</dbReference>
<evidence type="ECO:0000313" key="3">
    <source>
        <dbReference type="Proteomes" id="UP000050795"/>
    </source>
</evidence>
<feature type="compositionally biased region" description="Basic and acidic residues" evidence="1">
    <location>
        <begin position="873"/>
        <end position="885"/>
    </location>
</feature>
<dbReference type="Pfam" id="PF00855">
    <property type="entry name" value="PWWP"/>
    <property type="match status" value="1"/>
</dbReference>
<feature type="region of interest" description="Disordered" evidence="1">
    <location>
        <begin position="148"/>
        <end position="199"/>
    </location>
</feature>
<feature type="region of interest" description="Disordered" evidence="1">
    <location>
        <begin position="272"/>
        <end position="341"/>
    </location>
</feature>
<feature type="compositionally biased region" description="Low complexity" evidence="1">
    <location>
        <begin position="400"/>
        <end position="410"/>
    </location>
</feature>
<feature type="region of interest" description="Disordered" evidence="1">
    <location>
        <begin position="1070"/>
        <end position="1113"/>
    </location>
</feature>
<dbReference type="SUPFAM" id="SSF63748">
    <property type="entry name" value="Tudor/PWWP/MBT"/>
    <property type="match status" value="1"/>
</dbReference>
<feature type="region of interest" description="Disordered" evidence="1">
    <location>
        <begin position="217"/>
        <end position="259"/>
    </location>
</feature>
<dbReference type="Proteomes" id="UP000050795">
    <property type="component" value="Unassembled WGS sequence"/>
</dbReference>
<feature type="compositionally biased region" description="Polar residues" evidence="1">
    <location>
        <begin position="716"/>
        <end position="733"/>
    </location>
</feature>
<proteinExistence type="predicted"/>
<evidence type="ECO:0000313" key="4">
    <source>
        <dbReference type="WBParaSite" id="TREG1_98090.1"/>
    </source>
</evidence>
<feature type="region of interest" description="Disordered" evidence="1">
    <location>
        <begin position="945"/>
        <end position="982"/>
    </location>
</feature>
<feature type="compositionally biased region" description="Low complexity" evidence="1">
    <location>
        <begin position="497"/>
        <end position="511"/>
    </location>
</feature>
<reference evidence="4" key="2">
    <citation type="submission" date="2023-11" db="UniProtKB">
        <authorList>
            <consortium name="WormBaseParasite"/>
        </authorList>
    </citation>
    <scope>IDENTIFICATION</scope>
</reference>
<dbReference type="PROSITE" id="PS50812">
    <property type="entry name" value="PWWP"/>
    <property type="match status" value="1"/>
</dbReference>
<feature type="region of interest" description="Disordered" evidence="1">
    <location>
        <begin position="994"/>
        <end position="1044"/>
    </location>
</feature>
<feature type="compositionally biased region" description="Polar residues" evidence="1">
    <location>
        <begin position="411"/>
        <end position="427"/>
    </location>
</feature>
<feature type="compositionally biased region" description="Basic residues" evidence="1">
    <location>
        <begin position="955"/>
        <end position="969"/>
    </location>
</feature>
<dbReference type="WBParaSite" id="TREG1_98090.1">
    <property type="protein sequence ID" value="TREG1_98090.1"/>
    <property type="gene ID" value="TREG1_98090"/>
</dbReference>
<name>A0AA85KRG1_TRIRE</name>
<keyword evidence="3" id="KW-1185">Reference proteome</keyword>
<feature type="compositionally biased region" description="Polar residues" evidence="1">
    <location>
        <begin position="219"/>
        <end position="257"/>
    </location>
</feature>
<protein>
    <recommendedName>
        <fullName evidence="2">PWWP domain-containing protein</fullName>
    </recommendedName>
</protein>